<evidence type="ECO:0000256" key="1">
    <source>
        <dbReference type="ARBA" id="ARBA00007448"/>
    </source>
</evidence>
<feature type="region of interest" description="Disordered" evidence="5">
    <location>
        <begin position="248"/>
        <end position="267"/>
    </location>
</feature>
<sequence length="267" mass="30014">MDTVELDPEVKKDILDDITQFIEPNRYIFYQRRGIRYKRGYLLFGPPGTGKSSFALACAGITRGKLYEVTLGRITNESFLRPLFKRPTKGDILLLEDIDAANIQRESVVKVDRLDKIIDNPISLSGLLSAIDAIPDGVILIMTTNRPQSLDEALIRSGRVDKRVLFGYANNIVAQSIFTRIYKDDKKNTVSSEVAELSRRFAEKIPLETVTPADVQGFLLEKSDPQSAVDDIDGWIKKVVEAKEKRRKHFESLNGESAGSSEDDFET</sequence>
<gene>
    <name evidence="7" type="ORF">DM02DRAFT_646334</name>
</gene>
<dbReference type="InterPro" id="IPR003593">
    <property type="entry name" value="AAA+_ATPase"/>
</dbReference>
<evidence type="ECO:0000256" key="3">
    <source>
        <dbReference type="ARBA" id="ARBA00022840"/>
    </source>
</evidence>
<dbReference type="InterPro" id="IPR057495">
    <property type="entry name" value="AAA_lid_BCS1"/>
</dbReference>
<evidence type="ECO:0000256" key="4">
    <source>
        <dbReference type="RuleBase" id="RU003651"/>
    </source>
</evidence>
<dbReference type="Proteomes" id="UP000244855">
    <property type="component" value="Unassembled WGS sequence"/>
</dbReference>
<dbReference type="SMART" id="SM00382">
    <property type="entry name" value="AAA"/>
    <property type="match status" value="1"/>
</dbReference>
<dbReference type="GO" id="GO:0005524">
    <property type="term" value="F:ATP binding"/>
    <property type="evidence" value="ECO:0007669"/>
    <property type="project" value="UniProtKB-KW"/>
</dbReference>
<evidence type="ECO:0000256" key="2">
    <source>
        <dbReference type="ARBA" id="ARBA00022741"/>
    </source>
</evidence>
<evidence type="ECO:0000313" key="8">
    <source>
        <dbReference type="Proteomes" id="UP000244855"/>
    </source>
</evidence>
<dbReference type="Pfam" id="PF00004">
    <property type="entry name" value="AAA"/>
    <property type="match status" value="1"/>
</dbReference>
<dbReference type="Pfam" id="PF25426">
    <property type="entry name" value="AAA_lid_BCS1"/>
    <property type="match status" value="1"/>
</dbReference>
<dbReference type="SUPFAM" id="SSF52540">
    <property type="entry name" value="P-loop containing nucleoside triphosphate hydrolases"/>
    <property type="match status" value="1"/>
</dbReference>
<evidence type="ECO:0000256" key="5">
    <source>
        <dbReference type="SAM" id="MobiDB-lite"/>
    </source>
</evidence>
<evidence type="ECO:0000259" key="6">
    <source>
        <dbReference type="SMART" id="SM00382"/>
    </source>
</evidence>
<accession>A0A2V1D6K4</accession>
<evidence type="ECO:0000313" key="7">
    <source>
        <dbReference type="EMBL" id="PVH93700.1"/>
    </source>
</evidence>
<dbReference type="GO" id="GO:0016887">
    <property type="term" value="F:ATP hydrolysis activity"/>
    <property type="evidence" value="ECO:0007669"/>
    <property type="project" value="InterPro"/>
</dbReference>
<dbReference type="STRING" id="97972.A0A2V1D6K4"/>
<dbReference type="OrthoDB" id="10251412at2759"/>
<dbReference type="InterPro" id="IPR003959">
    <property type="entry name" value="ATPase_AAA_core"/>
</dbReference>
<protein>
    <submittedName>
        <fullName evidence="7">P-loop containing nucleoside triphosphate hydrolase protein</fullName>
    </submittedName>
</protein>
<dbReference type="PANTHER" id="PTHR23070">
    <property type="entry name" value="BCS1 AAA-TYPE ATPASE"/>
    <property type="match status" value="1"/>
</dbReference>
<organism evidence="7 8">
    <name type="scientific">Periconia macrospinosa</name>
    <dbReference type="NCBI Taxonomy" id="97972"/>
    <lineage>
        <taxon>Eukaryota</taxon>
        <taxon>Fungi</taxon>
        <taxon>Dikarya</taxon>
        <taxon>Ascomycota</taxon>
        <taxon>Pezizomycotina</taxon>
        <taxon>Dothideomycetes</taxon>
        <taxon>Pleosporomycetidae</taxon>
        <taxon>Pleosporales</taxon>
        <taxon>Massarineae</taxon>
        <taxon>Periconiaceae</taxon>
        <taxon>Periconia</taxon>
    </lineage>
</organism>
<name>A0A2V1D6K4_9PLEO</name>
<dbReference type="PROSITE" id="PS00674">
    <property type="entry name" value="AAA"/>
    <property type="match status" value="1"/>
</dbReference>
<dbReference type="InterPro" id="IPR003960">
    <property type="entry name" value="ATPase_AAA_CS"/>
</dbReference>
<keyword evidence="3 4" id="KW-0067">ATP-binding</keyword>
<keyword evidence="7" id="KW-0378">Hydrolase</keyword>
<dbReference type="Gene3D" id="3.40.50.300">
    <property type="entry name" value="P-loop containing nucleotide triphosphate hydrolases"/>
    <property type="match status" value="1"/>
</dbReference>
<reference evidence="7 8" key="1">
    <citation type="journal article" date="2018" name="Sci. Rep.">
        <title>Comparative genomics provides insights into the lifestyle and reveals functional heterogeneity of dark septate endophytic fungi.</title>
        <authorList>
            <person name="Knapp D.G."/>
            <person name="Nemeth J.B."/>
            <person name="Barry K."/>
            <person name="Hainaut M."/>
            <person name="Henrissat B."/>
            <person name="Johnson J."/>
            <person name="Kuo A."/>
            <person name="Lim J.H.P."/>
            <person name="Lipzen A."/>
            <person name="Nolan M."/>
            <person name="Ohm R.A."/>
            <person name="Tamas L."/>
            <person name="Grigoriev I.V."/>
            <person name="Spatafora J.W."/>
            <person name="Nagy L.G."/>
            <person name="Kovacs G.M."/>
        </authorList>
    </citation>
    <scope>NUCLEOTIDE SEQUENCE [LARGE SCALE GENOMIC DNA]</scope>
    <source>
        <strain evidence="7 8">DSE2036</strain>
    </source>
</reference>
<proteinExistence type="inferred from homology"/>
<dbReference type="AlphaFoldDB" id="A0A2V1D6K4"/>
<dbReference type="InterPro" id="IPR027417">
    <property type="entry name" value="P-loop_NTPase"/>
</dbReference>
<feature type="domain" description="AAA+ ATPase" evidence="6">
    <location>
        <begin position="37"/>
        <end position="170"/>
    </location>
</feature>
<comment type="similarity">
    <text evidence="1">Belongs to the AAA ATPase family. BCS1 subfamily.</text>
</comment>
<dbReference type="InterPro" id="IPR050747">
    <property type="entry name" value="Mitochondrial_chaperone_BCS1"/>
</dbReference>
<keyword evidence="8" id="KW-1185">Reference proteome</keyword>
<keyword evidence="2 4" id="KW-0547">Nucleotide-binding</keyword>
<dbReference type="EMBL" id="KZ805573">
    <property type="protein sequence ID" value="PVH93700.1"/>
    <property type="molecule type" value="Genomic_DNA"/>
</dbReference>